<accession>A0A1M5EK50</accession>
<dbReference type="AlphaFoldDB" id="A0A1M5EK50"/>
<sequence>MFRQVFTFIILCLGTPIFAQHAPYPDKPSTHGMMLMGNETIYASHLPMFHSPHDYQIILILDLSEKHKLQYINDRKAHPKESVYTLEPENFVLPEMVNHTKHFKASIYRGHFERGGTKFIEHIPVRIKKIVYYHQFQRETTKPKQLQYLLFGNRKEQFLVHKISAKPDFDENTSVKVKDPAIRSQLLKNNYILIEFSEKDLRKPYSWKQESGTSKETKKTVRFQNHKLLYLEYKDLD</sequence>
<keyword evidence="2" id="KW-1185">Reference proteome</keyword>
<dbReference type="Proteomes" id="UP000184287">
    <property type="component" value="Unassembled WGS sequence"/>
</dbReference>
<organism evidence="1 2">
    <name type="scientific">Pedobacter caeni</name>
    <dbReference type="NCBI Taxonomy" id="288992"/>
    <lineage>
        <taxon>Bacteria</taxon>
        <taxon>Pseudomonadati</taxon>
        <taxon>Bacteroidota</taxon>
        <taxon>Sphingobacteriia</taxon>
        <taxon>Sphingobacteriales</taxon>
        <taxon>Sphingobacteriaceae</taxon>
        <taxon>Pedobacter</taxon>
    </lineage>
</organism>
<reference evidence="2" key="1">
    <citation type="submission" date="2016-11" db="EMBL/GenBank/DDBJ databases">
        <authorList>
            <person name="Varghese N."/>
            <person name="Submissions S."/>
        </authorList>
    </citation>
    <scope>NUCLEOTIDE SEQUENCE [LARGE SCALE GENOMIC DNA]</scope>
    <source>
        <strain evidence="2">DSM 16990</strain>
    </source>
</reference>
<gene>
    <name evidence="1" type="ORF">SAMN04488522_103679</name>
</gene>
<name>A0A1M5EK50_9SPHI</name>
<dbReference type="OrthoDB" id="5770735at2"/>
<dbReference type="STRING" id="288992.SAMN04488522_103679"/>
<dbReference type="RefSeq" id="WP_073232426.1">
    <property type="nucleotide sequence ID" value="NZ_FQUQ01000003.1"/>
</dbReference>
<evidence type="ECO:0000313" key="1">
    <source>
        <dbReference type="EMBL" id="SHF79451.1"/>
    </source>
</evidence>
<proteinExistence type="predicted"/>
<dbReference type="EMBL" id="FQUQ01000003">
    <property type="protein sequence ID" value="SHF79451.1"/>
    <property type="molecule type" value="Genomic_DNA"/>
</dbReference>
<evidence type="ECO:0000313" key="2">
    <source>
        <dbReference type="Proteomes" id="UP000184287"/>
    </source>
</evidence>
<protein>
    <submittedName>
        <fullName evidence="1">Uncharacterized protein</fullName>
    </submittedName>
</protein>